<feature type="transmembrane region" description="Helical" evidence="9">
    <location>
        <begin position="152"/>
        <end position="171"/>
    </location>
</feature>
<feature type="transmembrane region" description="Helical" evidence="9">
    <location>
        <begin position="49"/>
        <end position="67"/>
    </location>
</feature>
<dbReference type="PROSITE" id="PS00211">
    <property type="entry name" value="ABC_TRANSPORTER_1"/>
    <property type="match status" value="1"/>
</dbReference>
<dbReference type="Pfam" id="PF00005">
    <property type="entry name" value="ABC_tran"/>
    <property type="match status" value="1"/>
</dbReference>
<evidence type="ECO:0000256" key="6">
    <source>
        <dbReference type="ARBA" id="ARBA00022840"/>
    </source>
</evidence>
<keyword evidence="7 9" id="KW-1133">Transmembrane helix</keyword>
<dbReference type="SMART" id="SM00382">
    <property type="entry name" value="AAA"/>
    <property type="match status" value="1"/>
</dbReference>
<dbReference type="SUPFAM" id="SSF90123">
    <property type="entry name" value="ABC transporter transmembrane region"/>
    <property type="match status" value="1"/>
</dbReference>
<dbReference type="EMBL" id="CP021255">
    <property type="protein sequence ID" value="AVD70113.1"/>
    <property type="molecule type" value="Genomic_DNA"/>
</dbReference>
<evidence type="ECO:0000256" key="4">
    <source>
        <dbReference type="ARBA" id="ARBA00022692"/>
    </source>
</evidence>
<dbReference type="KEGG" id="deo:CAY53_00300"/>
<reference evidence="12 13" key="1">
    <citation type="journal article" date="2018" name="MBio">
        <title>Insights into the evolution of host association through the isolation and characterization of a novel human periodontal pathobiont, Desulfobulbus oralis.</title>
        <authorList>
            <person name="Cross K.L."/>
            <person name="Chirania P."/>
            <person name="Xiong W."/>
            <person name="Beall C.J."/>
            <person name="Elkins J.G."/>
            <person name="Giannone R.J."/>
            <person name="Griffen A.L."/>
            <person name="Guss A.M."/>
            <person name="Hettich R.L."/>
            <person name="Joshi S.S."/>
            <person name="Mokrzan E.M."/>
            <person name="Martin R.K."/>
            <person name="Zhulin I.B."/>
            <person name="Leys E.J."/>
            <person name="Podar M."/>
        </authorList>
    </citation>
    <scope>NUCLEOTIDE SEQUENCE [LARGE SCALE GENOMIC DNA]</scope>
    <source>
        <strain evidence="12 13">ORNL</strain>
    </source>
</reference>
<dbReference type="GO" id="GO:0034040">
    <property type="term" value="F:ATPase-coupled lipid transmembrane transporter activity"/>
    <property type="evidence" value="ECO:0007669"/>
    <property type="project" value="TreeGrafter"/>
</dbReference>
<dbReference type="PROSITE" id="PS50893">
    <property type="entry name" value="ABC_TRANSPORTER_2"/>
    <property type="match status" value="1"/>
</dbReference>
<keyword evidence="6" id="KW-0067">ATP-binding</keyword>
<dbReference type="FunFam" id="3.40.50.300:FF:000221">
    <property type="entry name" value="Multidrug ABC transporter ATP-binding protein"/>
    <property type="match status" value="1"/>
</dbReference>
<dbReference type="Pfam" id="PF00664">
    <property type="entry name" value="ABC_membrane"/>
    <property type="match status" value="1"/>
</dbReference>
<dbReference type="PROSITE" id="PS50929">
    <property type="entry name" value="ABC_TM1F"/>
    <property type="match status" value="1"/>
</dbReference>
<dbReference type="GO" id="GO:0016887">
    <property type="term" value="F:ATP hydrolysis activity"/>
    <property type="evidence" value="ECO:0007669"/>
    <property type="project" value="InterPro"/>
</dbReference>
<keyword evidence="13" id="KW-1185">Reference proteome</keyword>
<dbReference type="SUPFAM" id="SSF52540">
    <property type="entry name" value="P-loop containing nucleoside triphosphate hydrolases"/>
    <property type="match status" value="1"/>
</dbReference>
<evidence type="ECO:0000256" key="5">
    <source>
        <dbReference type="ARBA" id="ARBA00022741"/>
    </source>
</evidence>
<dbReference type="GO" id="GO:0005524">
    <property type="term" value="F:ATP binding"/>
    <property type="evidence" value="ECO:0007669"/>
    <property type="project" value="UniProtKB-KW"/>
</dbReference>
<dbReference type="InterPro" id="IPR003439">
    <property type="entry name" value="ABC_transporter-like_ATP-bd"/>
</dbReference>
<dbReference type="GO" id="GO:0005886">
    <property type="term" value="C:plasma membrane"/>
    <property type="evidence" value="ECO:0007669"/>
    <property type="project" value="UniProtKB-SubCell"/>
</dbReference>
<evidence type="ECO:0000313" key="13">
    <source>
        <dbReference type="Proteomes" id="UP000239867"/>
    </source>
</evidence>
<evidence type="ECO:0000256" key="2">
    <source>
        <dbReference type="ARBA" id="ARBA00022448"/>
    </source>
</evidence>
<dbReference type="GO" id="GO:0140359">
    <property type="term" value="F:ABC-type transporter activity"/>
    <property type="evidence" value="ECO:0007669"/>
    <property type="project" value="InterPro"/>
</dbReference>
<evidence type="ECO:0000256" key="1">
    <source>
        <dbReference type="ARBA" id="ARBA00004651"/>
    </source>
</evidence>
<gene>
    <name evidence="12" type="ORF">CAY53_00300</name>
</gene>
<sequence length="605" mass="66646">MWPARNGVSIRKRGGTFMIKLMRRLVWLFPEMRRPLSVAAAFKAVETLFMGMPYGIMILVLNDLLVGKLTTKRVIVYTLGTAFGYLGQGLFCWLFTKKAYPLGTQLCKRVRLRIGEHLRNLPMCAFSHKTAGNLAALVSEELTMLTLLPRMAFPQFISSLIFPIVLAPFLLSIDWRLALTALIPVPLAFPVLQQCRRELSKGVRQRNEAMTKVSSLVVQYVQGMEVVKGFRLAVTQFHSFAAALERSRKDNLSLVFRSTPLLMTFQFILDIGIVLLMILGAVLLLNGSISIFVWLTFLILALRMYEPIKALGPVYEITQSAEATLDRIEAILSEKPQVHGCRTLAPGPVDINFKNVSFAYDDNAVLRNISLEIPAQKVTAIVGPSGSGKTTMLRLIARFWDVDGGEICLGGVPVRELSSEALFGALSMVFQDVYLFQGTVRENIAFGSPDASDADVERAARAAHCHDFIDRLPQGYDTPVGEGGATLSGGERQRIAIARALLKDAPVVLLDEATASVDPENECQIQEAIDALVGSKTVVLVAHRLTTITQAEQIAVLDGLGNIAAIGSHEELLKSCFLYQRLWKHRKSSLSWKVGEAEAVAVDSE</sequence>
<dbReference type="PANTHER" id="PTHR24221:SF397">
    <property type="entry name" value="ABC TRANSPORTER, ATP-BINDING TRANSMEMBRANE PROTEIN"/>
    <property type="match status" value="1"/>
</dbReference>
<dbReference type="Proteomes" id="UP000239867">
    <property type="component" value="Chromosome"/>
</dbReference>
<evidence type="ECO:0008006" key="14">
    <source>
        <dbReference type="Google" id="ProtNLM"/>
    </source>
</evidence>
<keyword evidence="4 9" id="KW-0812">Transmembrane</keyword>
<dbReference type="AlphaFoldDB" id="A0A2L1GKB2"/>
<evidence type="ECO:0000256" key="3">
    <source>
        <dbReference type="ARBA" id="ARBA00022475"/>
    </source>
</evidence>
<organism evidence="12 13">
    <name type="scientific">Desulfobulbus oralis</name>
    <dbReference type="NCBI Taxonomy" id="1986146"/>
    <lineage>
        <taxon>Bacteria</taxon>
        <taxon>Pseudomonadati</taxon>
        <taxon>Thermodesulfobacteriota</taxon>
        <taxon>Desulfobulbia</taxon>
        <taxon>Desulfobulbales</taxon>
        <taxon>Desulfobulbaceae</taxon>
        <taxon>Desulfobulbus</taxon>
    </lineage>
</organism>
<evidence type="ECO:0000259" key="10">
    <source>
        <dbReference type="PROSITE" id="PS50893"/>
    </source>
</evidence>
<dbReference type="Gene3D" id="1.20.1560.10">
    <property type="entry name" value="ABC transporter type 1, transmembrane domain"/>
    <property type="match status" value="1"/>
</dbReference>
<feature type="domain" description="ABC transporter" evidence="10">
    <location>
        <begin position="351"/>
        <end position="585"/>
    </location>
</feature>
<dbReference type="InterPro" id="IPR011527">
    <property type="entry name" value="ABC1_TM_dom"/>
</dbReference>
<protein>
    <recommendedName>
        <fullName evidence="14">ABC transporter</fullName>
    </recommendedName>
</protein>
<dbReference type="InterPro" id="IPR036640">
    <property type="entry name" value="ABC1_TM_sf"/>
</dbReference>
<dbReference type="Gene3D" id="3.40.50.300">
    <property type="entry name" value="P-loop containing nucleotide triphosphate hydrolases"/>
    <property type="match status" value="1"/>
</dbReference>
<keyword evidence="8 9" id="KW-0472">Membrane</keyword>
<dbReference type="OrthoDB" id="9772049at2"/>
<keyword evidence="2" id="KW-0813">Transport</keyword>
<dbReference type="CDD" id="cd07346">
    <property type="entry name" value="ABC_6TM_exporters"/>
    <property type="match status" value="1"/>
</dbReference>
<keyword evidence="5" id="KW-0547">Nucleotide-binding</keyword>
<feature type="transmembrane region" description="Helical" evidence="9">
    <location>
        <begin position="284"/>
        <end position="302"/>
    </location>
</feature>
<evidence type="ECO:0000256" key="7">
    <source>
        <dbReference type="ARBA" id="ARBA00022989"/>
    </source>
</evidence>
<dbReference type="PANTHER" id="PTHR24221">
    <property type="entry name" value="ATP-BINDING CASSETTE SUB-FAMILY B"/>
    <property type="match status" value="1"/>
</dbReference>
<evidence type="ECO:0000259" key="11">
    <source>
        <dbReference type="PROSITE" id="PS50929"/>
    </source>
</evidence>
<feature type="transmembrane region" description="Helical" evidence="9">
    <location>
        <begin position="74"/>
        <end position="96"/>
    </location>
</feature>
<evidence type="ECO:0000256" key="8">
    <source>
        <dbReference type="ARBA" id="ARBA00023136"/>
    </source>
</evidence>
<evidence type="ECO:0000256" key="9">
    <source>
        <dbReference type="SAM" id="Phobius"/>
    </source>
</evidence>
<dbReference type="InterPro" id="IPR003593">
    <property type="entry name" value="AAA+_ATPase"/>
</dbReference>
<feature type="domain" description="ABC transmembrane type-1" evidence="11">
    <location>
        <begin position="38"/>
        <end position="320"/>
    </location>
</feature>
<dbReference type="InterPro" id="IPR017871">
    <property type="entry name" value="ABC_transporter-like_CS"/>
</dbReference>
<proteinExistence type="predicted"/>
<dbReference type="InterPro" id="IPR027417">
    <property type="entry name" value="P-loop_NTPase"/>
</dbReference>
<dbReference type="InterPro" id="IPR039421">
    <property type="entry name" value="Type_1_exporter"/>
</dbReference>
<name>A0A2L1GKB2_9BACT</name>
<evidence type="ECO:0000313" key="12">
    <source>
        <dbReference type="EMBL" id="AVD70113.1"/>
    </source>
</evidence>
<keyword evidence="3" id="KW-1003">Cell membrane</keyword>
<comment type="subcellular location">
    <subcellularLocation>
        <location evidence="1">Cell membrane</location>
        <topology evidence="1">Multi-pass membrane protein</topology>
    </subcellularLocation>
</comment>
<accession>A0A2L1GKB2</accession>